<comment type="caution">
    <text evidence="9">The sequence shown here is derived from an EMBL/GenBank/DDBJ whole genome shotgun (WGS) entry which is preliminary data.</text>
</comment>
<evidence type="ECO:0000256" key="1">
    <source>
        <dbReference type="ARBA" id="ARBA00004429"/>
    </source>
</evidence>
<feature type="transmembrane region" description="Helical" evidence="7">
    <location>
        <begin position="56"/>
        <end position="76"/>
    </location>
</feature>
<evidence type="ECO:0000256" key="2">
    <source>
        <dbReference type="ARBA" id="ARBA00022475"/>
    </source>
</evidence>
<dbReference type="GO" id="GO:0005886">
    <property type="term" value="C:plasma membrane"/>
    <property type="evidence" value="ECO:0007669"/>
    <property type="project" value="UniProtKB-SubCell"/>
</dbReference>
<feature type="domain" description="TRAP C4-dicarboxylate transport system permease DctM subunit" evidence="8">
    <location>
        <begin position="9"/>
        <end position="419"/>
    </location>
</feature>
<evidence type="ECO:0000256" key="3">
    <source>
        <dbReference type="ARBA" id="ARBA00022519"/>
    </source>
</evidence>
<dbReference type="AlphaFoldDB" id="A0A6A7K811"/>
<feature type="transmembrane region" description="Helical" evidence="7">
    <location>
        <begin position="317"/>
        <end position="350"/>
    </location>
</feature>
<keyword evidence="3" id="KW-0997">Cell inner membrane</keyword>
<dbReference type="NCBIfam" id="TIGR00786">
    <property type="entry name" value="dctM"/>
    <property type="match status" value="1"/>
</dbReference>
<sequence length="429" mass="45170">MSSGVVLIFIILAICMFIGVPIGVSLGVATAVTMVLTTNLNVLSIAQNCFGGLDSFPLMAIPFFILAGNLMKYGGISKRLLEFSNSVVGSIKGGLGMVSILSSMFFAAISGSAPATVTAIGSITIPEMKEKQYDEGYATALIAASGTIGIIIPPSIPFVIYGVISGASIGGLFMAGVIPGLLIGVGLMVVNYFVSKKNNYGGNTEVFSFKRVLIKLKEAAFALLCPVIILGGIYGGIFTPTESAVVGIVYSILVGAFIYKELRLKDIYQAMKETVLINGSTTFMIGLSLAFASYLTMAQVPVKIANAILGISDQPVVIYALIILLLLVVGCFIDNISSCVILTPILLPIVTNLGMDVIQFGVVMTVALAIGFITPPYGANLFFASAISNVSVEVISRKIGLFIFVMLIILFAITYIPSISMWLPGLLIN</sequence>
<feature type="transmembrane region" description="Helical" evidence="7">
    <location>
        <begin position="170"/>
        <end position="194"/>
    </location>
</feature>
<evidence type="ECO:0000256" key="6">
    <source>
        <dbReference type="ARBA" id="ARBA00023136"/>
    </source>
</evidence>
<name>A0A6A7K811_9FIRM</name>
<keyword evidence="4 7" id="KW-0812">Transmembrane</keyword>
<feature type="transmembrane region" description="Helical" evidence="7">
    <location>
        <begin position="274"/>
        <end position="297"/>
    </location>
</feature>
<protein>
    <submittedName>
        <fullName evidence="9">TRAP transporter large permease subunit</fullName>
    </submittedName>
</protein>
<gene>
    <name evidence="9" type="ORF">GC105_07185</name>
</gene>
<feature type="transmembrane region" description="Helical" evidence="7">
    <location>
        <begin position="96"/>
        <end position="125"/>
    </location>
</feature>
<feature type="transmembrane region" description="Helical" evidence="7">
    <location>
        <begin position="357"/>
        <end position="379"/>
    </location>
</feature>
<dbReference type="InterPro" id="IPR004681">
    <property type="entry name" value="TRAP_DctM"/>
</dbReference>
<feature type="transmembrane region" description="Helical" evidence="7">
    <location>
        <begin position="6"/>
        <end position="36"/>
    </location>
</feature>
<evidence type="ECO:0000313" key="9">
    <source>
        <dbReference type="EMBL" id="MPW25570.1"/>
    </source>
</evidence>
<dbReference type="PIRSF" id="PIRSF006066">
    <property type="entry name" value="HI0050"/>
    <property type="match status" value="1"/>
</dbReference>
<dbReference type="GO" id="GO:0022857">
    <property type="term" value="F:transmembrane transporter activity"/>
    <property type="evidence" value="ECO:0007669"/>
    <property type="project" value="TreeGrafter"/>
</dbReference>
<keyword evidence="2" id="KW-1003">Cell membrane</keyword>
<dbReference type="PANTHER" id="PTHR33362:SF3">
    <property type="entry name" value="SIALIC ACID TRAP TRANSPORTER PERMEASE PROTEIN SIAT"/>
    <property type="match status" value="1"/>
</dbReference>
<proteinExistence type="predicted"/>
<keyword evidence="5 7" id="KW-1133">Transmembrane helix</keyword>
<evidence type="ECO:0000256" key="7">
    <source>
        <dbReference type="SAM" id="Phobius"/>
    </source>
</evidence>
<feature type="transmembrane region" description="Helical" evidence="7">
    <location>
        <begin position="219"/>
        <end position="238"/>
    </location>
</feature>
<dbReference type="Pfam" id="PF06808">
    <property type="entry name" value="DctM"/>
    <property type="match status" value="1"/>
</dbReference>
<keyword evidence="10" id="KW-1185">Reference proteome</keyword>
<keyword evidence="6 7" id="KW-0472">Membrane</keyword>
<feature type="transmembrane region" description="Helical" evidence="7">
    <location>
        <begin position="244"/>
        <end position="262"/>
    </location>
</feature>
<reference evidence="9 10" key="1">
    <citation type="submission" date="2019-10" db="EMBL/GenBank/DDBJ databases">
        <title>Alkalibaculum tamaniensis sp.nov., a new alkaliphilic acetogen, isolated on methoxylated aromatics from a mud volcano.</title>
        <authorList>
            <person name="Khomyakova M.A."/>
            <person name="Merkel A.Y."/>
            <person name="Bonch-Osmolovskaya E.A."/>
            <person name="Slobodkin A.I."/>
        </authorList>
    </citation>
    <scope>NUCLEOTIDE SEQUENCE [LARGE SCALE GENOMIC DNA]</scope>
    <source>
        <strain evidence="9 10">M08DMB</strain>
    </source>
</reference>
<dbReference type="RefSeq" id="WP_152803166.1">
    <property type="nucleotide sequence ID" value="NZ_WHNX01000009.1"/>
</dbReference>
<accession>A0A6A7K811</accession>
<evidence type="ECO:0000256" key="4">
    <source>
        <dbReference type="ARBA" id="ARBA00022692"/>
    </source>
</evidence>
<evidence type="ECO:0000256" key="5">
    <source>
        <dbReference type="ARBA" id="ARBA00022989"/>
    </source>
</evidence>
<evidence type="ECO:0000313" key="10">
    <source>
        <dbReference type="Proteomes" id="UP000440004"/>
    </source>
</evidence>
<evidence type="ECO:0000259" key="8">
    <source>
        <dbReference type="Pfam" id="PF06808"/>
    </source>
</evidence>
<feature type="transmembrane region" description="Helical" evidence="7">
    <location>
        <begin position="399"/>
        <end position="423"/>
    </location>
</feature>
<dbReference type="PANTHER" id="PTHR33362">
    <property type="entry name" value="SIALIC ACID TRAP TRANSPORTER PERMEASE PROTEIN SIAT-RELATED"/>
    <property type="match status" value="1"/>
</dbReference>
<dbReference type="InterPro" id="IPR010656">
    <property type="entry name" value="DctM"/>
</dbReference>
<dbReference type="EMBL" id="WHNX01000009">
    <property type="protein sequence ID" value="MPW25570.1"/>
    <property type="molecule type" value="Genomic_DNA"/>
</dbReference>
<feature type="transmembrane region" description="Helical" evidence="7">
    <location>
        <begin position="137"/>
        <end position="164"/>
    </location>
</feature>
<dbReference type="Proteomes" id="UP000440004">
    <property type="component" value="Unassembled WGS sequence"/>
</dbReference>
<organism evidence="9 10">
    <name type="scientific">Alkalibaculum sporogenes</name>
    <dbReference type="NCBI Taxonomy" id="2655001"/>
    <lineage>
        <taxon>Bacteria</taxon>
        <taxon>Bacillati</taxon>
        <taxon>Bacillota</taxon>
        <taxon>Clostridia</taxon>
        <taxon>Eubacteriales</taxon>
        <taxon>Eubacteriaceae</taxon>
        <taxon>Alkalibaculum</taxon>
    </lineage>
</organism>
<comment type="subcellular location">
    <subcellularLocation>
        <location evidence="1">Cell inner membrane</location>
        <topology evidence="1">Multi-pass membrane protein</topology>
    </subcellularLocation>
</comment>